<feature type="compositionally biased region" description="Basic and acidic residues" evidence="5">
    <location>
        <begin position="28"/>
        <end position="38"/>
    </location>
</feature>
<dbReference type="Proteomes" id="UP000265848">
    <property type="component" value="Unassembled WGS sequence"/>
</dbReference>
<evidence type="ECO:0000259" key="6">
    <source>
        <dbReference type="PROSITE" id="PS50931"/>
    </source>
</evidence>
<feature type="domain" description="HTH lysR-type" evidence="6">
    <location>
        <begin position="164"/>
        <end position="221"/>
    </location>
</feature>
<evidence type="ECO:0000256" key="5">
    <source>
        <dbReference type="SAM" id="MobiDB-lite"/>
    </source>
</evidence>
<evidence type="ECO:0000313" key="8">
    <source>
        <dbReference type="Proteomes" id="UP000265848"/>
    </source>
</evidence>
<evidence type="ECO:0000313" key="7">
    <source>
        <dbReference type="EMBL" id="RII39334.1"/>
    </source>
</evidence>
<dbReference type="Gene3D" id="1.10.10.10">
    <property type="entry name" value="Winged helix-like DNA-binding domain superfamily/Winged helix DNA-binding domain"/>
    <property type="match status" value="2"/>
</dbReference>
<dbReference type="InterPro" id="IPR036390">
    <property type="entry name" value="WH_DNA-bd_sf"/>
</dbReference>
<reference evidence="7 8" key="1">
    <citation type="submission" date="2018-08" db="EMBL/GenBank/DDBJ databases">
        <title>Pseudooceanicola sediminis CY03 in the family Rhodobacteracea.</title>
        <authorList>
            <person name="Zhang Y.-J."/>
        </authorList>
    </citation>
    <scope>NUCLEOTIDE SEQUENCE [LARGE SCALE GENOMIC DNA]</scope>
    <source>
        <strain evidence="7 8">CY03</strain>
    </source>
</reference>
<dbReference type="GO" id="GO:0003700">
    <property type="term" value="F:DNA-binding transcription factor activity"/>
    <property type="evidence" value="ECO:0007669"/>
    <property type="project" value="InterPro"/>
</dbReference>
<keyword evidence="3" id="KW-0238">DNA-binding</keyword>
<keyword evidence="2" id="KW-0805">Transcription regulation</keyword>
<name>A0A399J214_9RHOB</name>
<evidence type="ECO:0000256" key="2">
    <source>
        <dbReference type="ARBA" id="ARBA00023015"/>
    </source>
</evidence>
<dbReference type="PROSITE" id="PS50931">
    <property type="entry name" value="HTH_LYSR"/>
    <property type="match status" value="2"/>
</dbReference>
<proteinExistence type="inferred from homology"/>
<dbReference type="PANTHER" id="PTHR30126:SF98">
    <property type="entry name" value="HTH-TYPE TRANSCRIPTIONAL ACTIVATOR BAUR"/>
    <property type="match status" value="1"/>
</dbReference>
<evidence type="ECO:0000256" key="1">
    <source>
        <dbReference type="ARBA" id="ARBA00009437"/>
    </source>
</evidence>
<evidence type="ECO:0000256" key="4">
    <source>
        <dbReference type="ARBA" id="ARBA00023163"/>
    </source>
</evidence>
<protein>
    <submittedName>
        <fullName evidence="7">LysR family transcriptional regulator</fullName>
    </submittedName>
</protein>
<dbReference type="InterPro" id="IPR036388">
    <property type="entry name" value="WH-like_DNA-bd_sf"/>
</dbReference>
<dbReference type="GO" id="GO:0000976">
    <property type="term" value="F:transcription cis-regulatory region binding"/>
    <property type="evidence" value="ECO:0007669"/>
    <property type="project" value="TreeGrafter"/>
</dbReference>
<feature type="compositionally biased region" description="Basic residues" evidence="5">
    <location>
        <begin position="1"/>
        <end position="10"/>
    </location>
</feature>
<feature type="domain" description="HTH lysR-type" evidence="6">
    <location>
        <begin position="74"/>
        <end position="131"/>
    </location>
</feature>
<accession>A0A399J214</accession>
<dbReference type="RefSeq" id="WP_119398290.1">
    <property type="nucleotide sequence ID" value="NZ_QWJJ01000005.1"/>
</dbReference>
<sequence length="468" mass="50079">MLARSARLRRSISSPSVASRPVPNGRSAMEERRCKRSSEPGAGGALAETTGRRQQDLTAWPGEGRAVVIAEYYPNLRHMAGIVAIADTGSMSEAAVRLNLSQPALAQGLAKVERQMKGALFRRDARGMRLSEAGEIFVARLRRGFDILRQASPVTKRSNLHQLVTMNQMLSLIAAVDHGGFRPAAARMGRAPSSLSRACRDLADQAGTPLFEVGPIGFRPTPQAEELARVFRLTLNEIHQAAADVRGLQGDYAGRLAVGCLPLAQAVILPETLNRFAPEFPGITPQVVGGRYADLVQGLLNGDLDVLIGALRHEAMPGALNCGLAHVPLFSDRLVVAARMGHPLAGKTAVTLENLKEFPWVVPGSGAPARGCYDQLFQSGAAAPRGVPRPIETEVQGVVGGLLRSSDRLAILARSQFPRDGSLQPISFDLPDSQREIGLTYIEGWLPSVPQARFLSLLGDVVADTAVV</sequence>
<dbReference type="AlphaFoldDB" id="A0A399J214"/>
<dbReference type="InterPro" id="IPR005119">
    <property type="entry name" value="LysR_subst-bd"/>
</dbReference>
<keyword evidence="4" id="KW-0804">Transcription</keyword>
<dbReference type="SUPFAM" id="SSF46785">
    <property type="entry name" value="Winged helix' DNA-binding domain"/>
    <property type="match status" value="2"/>
</dbReference>
<evidence type="ECO:0000256" key="3">
    <source>
        <dbReference type="ARBA" id="ARBA00023125"/>
    </source>
</evidence>
<dbReference type="Gene3D" id="3.40.190.10">
    <property type="entry name" value="Periplasmic binding protein-like II"/>
    <property type="match status" value="2"/>
</dbReference>
<dbReference type="Pfam" id="PF00126">
    <property type="entry name" value="HTH_1"/>
    <property type="match status" value="2"/>
</dbReference>
<feature type="region of interest" description="Disordered" evidence="5">
    <location>
        <begin position="1"/>
        <end position="56"/>
    </location>
</feature>
<comment type="caution">
    <text evidence="7">The sequence shown here is derived from an EMBL/GenBank/DDBJ whole genome shotgun (WGS) entry which is preliminary data.</text>
</comment>
<dbReference type="SUPFAM" id="SSF53850">
    <property type="entry name" value="Periplasmic binding protein-like II"/>
    <property type="match status" value="1"/>
</dbReference>
<gene>
    <name evidence="7" type="ORF">DL237_06720</name>
</gene>
<comment type="similarity">
    <text evidence="1">Belongs to the LysR transcriptional regulatory family.</text>
</comment>
<dbReference type="Pfam" id="PF03466">
    <property type="entry name" value="LysR_substrate"/>
    <property type="match status" value="1"/>
</dbReference>
<organism evidence="7 8">
    <name type="scientific">Pseudooceanicola sediminis</name>
    <dbReference type="NCBI Taxonomy" id="2211117"/>
    <lineage>
        <taxon>Bacteria</taxon>
        <taxon>Pseudomonadati</taxon>
        <taxon>Pseudomonadota</taxon>
        <taxon>Alphaproteobacteria</taxon>
        <taxon>Rhodobacterales</taxon>
        <taxon>Paracoccaceae</taxon>
        <taxon>Pseudooceanicola</taxon>
    </lineage>
</organism>
<keyword evidence="8" id="KW-1185">Reference proteome</keyword>
<dbReference type="InterPro" id="IPR000847">
    <property type="entry name" value="LysR_HTH_N"/>
</dbReference>
<dbReference type="PANTHER" id="PTHR30126">
    <property type="entry name" value="HTH-TYPE TRANSCRIPTIONAL REGULATOR"/>
    <property type="match status" value="1"/>
</dbReference>
<dbReference type="EMBL" id="QWJJ01000005">
    <property type="protein sequence ID" value="RII39334.1"/>
    <property type="molecule type" value="Genomic_DNA"/>
</dbReference>